<dbReference type="AlphaFoldDB" id="A0A9J5ZFT3"/>
<evidence type="ECO:0000313" key="2">
    <source>
        <dbReference type="Proteomes" id="UP000824120"/>
    </source>
</evidence>
<accession>A0A9J5ZFT3</accession>
<comment type="caution">
    <text evidence="1">The sequence shown here is derived from an EMBL/GenBank/DDBJ whole genome shotgun (WGS) entry which is preliminary data.</text>
</comment>
<protein>
    <submittedName>
        <fullName evidence="1">Uncharacterized protein</fullName>
    </submittedName>
</protein>
<sequence>MNLRISNLLHLQVQLLMRKKVKLNVTMSSQIRPTNTGRIDIKGYEIGVSMPTNLPYSPRKLAFKGKTAMSSNQLIVEKEKRIGKLKAKRGGEEVA</sequence>
<organism evidence="1 2">
    <name type="scientific">Solanum commersonii</name>
    <name type="common">Commerson's wild potato</name>
    <name type="synonym">Commerson's nightshade</name>
    <dbReference type="NCBI Taxonomy" id="4109"/>
    <lineage>
        <taxon>Eukaryota</taxon>
        <taxon>Viridiplantae</taxon>
        <taxon>Streptophyta</taxon>
        <taxon>Embryophyta</taxon>
        <taxon>Tracheophyta</taxon>
        <taxon>Spermatophyta</taxon>
        <taxon>Magnoliopsida</taxon>
        <taxon>eudicotyledons</taxon>
        <taxon>Gunneridae</taxon>
        <taxon>Pentapetalae</taxon>
        <taxon>asterids</taxon>
        <taxon>lamiids</taxon>
        <taxon>Solanales</taxon>
        <taxon>Solanaceae</taxon>
        <taxon>Solanoideae</taxon>
        <taxon>Solaneae</taxon>
        <taxon>Solanum</taxon>
    </lineage>
</organism>
<reference evidence="1 2" key="1">
    <citation type="submission" date="2020-09" db="EMBL/GenBank/DDBJ databases">
        <title>De no assembly of potato wild relative species, Solanum commersonii.</title>
        <authorList>
            <person name="Cho K."/>
        </authorList>
    </citation>
    <scope>NUCLEOTIDE SEQUENCE [LARGE SCALE GENOMIC DNA]</scope>
    <source>
        <strain evidence="1">LZ3.2</strain>
        <tissue evidence="1">Leaf</tissue>
    </source>
</reference>
<proteinExistence type="predicted"/>
<evidence type="ECO:0000313" key="1">
    <source>
        <dbReference type="EMBL" id="KAG5610823.1"/>
    </source>
</evidence>
<dbReference type="Proteomes" id="UP000824120">
    <property type="component" value="Chromosome 4"/>
</dbReference>
<name>A0A9J5ZFT3_SOLCO</name>
<gene>
    <name evidence="1" type="ORF">H5410_022104</name>
</gene>
<feature type="non-terminal residue" evidence="1">
    <location>
        <position position="1"/>
    </location>
</feature>
<dbReference type="OrthoDB" id="1298845at2759"/>
<keyword evidence="2" id="KW-1185">Reference proteome</keyword>
<dbReference type="EMBL" id="JACXVP010000004">
    <property type="protein sequence ID" value="KAG5610823.1"/>
    <property type="molecule type" value="Genomic_DNA"/>
</dbReference>